<dbReference type="InterPro" id="IPR057051">
    <property type="entry name" value="PARP14_RPM_1"/>
</dbReference>
<evidence type="ECO:0000313" key="4">
    <source>
        <dbReference type="Proteomes" id="UP000694392"/>
    </source>
</evidence>
<reference evidence="3" key="2">
    <citation type="submission" date="2025-09" db="UniProtKB">
        <authorList>
            <consortium name="Ensembl"/>
        </authorList>
    </citation>
    <scope>IDENTIFICATION</scope>
</reference>
<dbReference type="Ensembl" id="ENSSPUT00000022568.1">
    <property type="protein sequence ID" value="ENSSPUP00000021161.1"/>
    <property type="gene ID" value="ENSSPUG00000016281.1"/>
</dbReference>
<evidence type="ECO:0000259" key="2">
    <source>
        <dbReference type="Pfam" id="PF23222"/>
    </source>
</evidence>
<feature type="region of interest" description="Disordered" evidence="1">
    <location>
        <begin position="115"/>
        <end position="136"/>
    </location>
</feature>
<organism evidence="3 4">
    <name type="scientific">Sphenodon punctatus</name>
    <name type="common">Tuatara</name>
    <name type="synonym">Hatteria punctata</name>
    <dbReference type="NCBI Taxonomy" id="8508"/>
    <lineage>
        <taxon>Eukaryota</taxon>
        <taxon>Metazoa</taxon>
        <taxon>Chordata</taxon>
        <taxon>Craniata</taxon>
        <taxon>Vertebrata</taxon>
        <taxon>Euteleostomi</taxon>
        <taxon>Lepidosauria</taxon>
        <taxon>Sphenodontia</taxon>
        <taxon>Sphenodontidae</taxon>
        <taxon>Sphenodon</taxon>
    </lineage>
</organism>
<proteinExistence type="predicted"/>
<evidence type="ECO:0000256" key="1">
    <source>
        <dbReference type="SAM" id="MobiDB-lite"/>
    </source>
</evidence>
<keyword evidence="4" id="KW-1185">Reference proteome</keyword>
<name>A0A8D0HIZ8_SPHPU</name>
<feature type="domain" description="PAR14-like first RRM" evidence="2">
    <location>
        <begin position="29"/>
        <end position="107"/>
    </location>
</feature>
<dbReference type="Proteomes" id="UP000694392">
    <property type="component" value="Unplaced"/>
</dbReference>
<dbReference type="GeneTree" id="ENSGT00940000154311"/>
<sequence>MKAKLGDCVPAAAAAAAAMAEKESYLFPVLVEGSWGAELSKKLRNKLLRYFQSQKSSGGGECQIREKAGCPQQVLVYFAEEEVRKRVFNQETHELNLGEKGKIKLTVLLPETAGENGARTEAVAAQEAKTPSTPEE</sequence>
<evidence type="ECO:0000313" key="3">
    <source>
        <dbReference type="Ensembl" id="ENSSPUP00000021161.1"/>
    </source>
</evidence>
<reference evidence="3" key="1">
    <citation type="submission" date="2025-08" db="UniProtKB">
        <authorList>
            <consortium name="Ensembl"/>
        </authorList>
    </citation>
    <scope>IDENTIFICATION</scope>
</reference>
<accession>A0A8D0HIZ8</accession>
<dbReference type="AlphaFoldDB" id="A0A8D0HIZ8"/>
<dbReference type="Pfam" id="PF23222">
    <property type="entry name" value="RRM_PARP14_1"/>
    <property type="match status" value="1"/>
</dbReference>
<protein>
    <recommendedName>
        <fullName evidence="2">PAR14-like first RRM domain-containing protein</fullName>
    </recommendedName>
</protein>
<dbReference type="InterPro" id="IPR012677">
    <property type="entry name" value="Nucleotide-bd_a/b_plait_sf"/>
</dbReference>
<dbReference type="Gene3D" id="3.30.70.330">
    <property type="match status" value="1"/>
</dbReference>
<dbReference type="OMA" id="GECQIRE"/>